<protein>
    <submittedName>
        <fullName evidence="2">Uncharacterized protein</fullName>
    </submittedName>
</protein>
<organism evidence="2">
    <name type="scientific">uncultured Gemmatimonadota bacterium</name>
    <dbReference type="NCBI Taxonomy" id="203437"/>
    <lineage>
        <taxon>Bacteria</taxon>
        <taxon>Pseudomonadati</taxon>
        <taxon>Gemmatimonadota</taxon>
        <taxon>environmental samples</taxon>
    </lineage>
</organism>
<evidence type="ECO:0000313" key="2">
    <source>
        <dbReference type="EMBL" id="CAA9301667.1"/>
    </source>
</evidence>
<evidence type="ECO:0000256" key="1">
    <source>
        <dbReference type="SAM" id="Coils"/>
    </source>
</evidence>
<gene>
    <name evidence="2" type="ORF">AVDCRST_MAG68-500</name>
</gene>
<feature type="coiled-coil region" evidence="1">
    <location>
        <begin position="21"/>
        <end position="48"/>
    </location>
</feature>
<dbReference type="Pfam" id="PF20370">
    <property type="entry name" value="DUF6665"/>
    <property type="match status" value="1"/>
</dbReference>
<dbReference type="InterPro" id="IPR046606">
    <property type="entry name" value="DUF6665"/>
</dbReference>
<accession>A0A6J4KD81</accession>
<keyword evidence="1" id="KW-0175">Coiled coil</keyword>
<reference evidence="2" key="1">
    <citation type="submission" date="2020-02" db="EMBL/GenBank/DDBJ databases">
        <authorList>
            <person name="Meier V. D."/>
        </authorList>
    </citation>
    <scope>NUCLEOTIDE SEQUENCE</scope>
    <source>
        <strain evidence="2">AVDCRST_MAG68</strain>
    </source>
</reference>
<sequence>MKPPRNPLSRIAARNVESVQAEIAQEKAASLARMATRLQDALNRLEAHDAPEGRPALVAQAGEALWYYVIQREACGLRGMESILREFRVPREVQLRMGPAPK</sequence>
<name>A0A6J4KD81_9BACT</name>
<dbReference type="EMBL" id="CADCTW010000030">
    <property type="protein sequence ID" value="CAA9301667.1"/>
    <property type="molecule type" value="Genomic_DNA"/>
</dbReference>
<dbReference type="AlphaFoldDB" id="A0A6J4KD81"/>
<proteinExistence type="predicted"/>